<accession>A0A4Y9RYI7</accession>
<keyword evidence="3" id="KW-1185">Reference proteome</keyword>
<sequence>MSDMFLKDEIATLTGRETKSKQTEALRKMALPF</sequence>
<proteinExistence type="predicted"/>
<dbReference type="EMBL" id="SPVG01000276">
    <property type="protein sequence ID" value="TFW13281.1"/>
    <property type="molecule type" value="Genomic_DNA"/>
</dbReference>
<evidence type="ECO:0000313" key="2">
    <source>
        <dbReference type="EMBL" id="TFW13281.1"/>
    </source>
</evidence>
<organism evidence="2 3">
    <name type="scientific">Duganella callida</name>
    <dbReference type="NCBI Taxonomy" id="2561932"/>
    <lineage>
        <taxon>Bacteria</taxon>
        <taxon>Pseudomonadati</taxon>
        <taxon>Pseudomonadota</taxon>
        <taxon>Betaproteobacteria</taxon>
        <taxon>Burkholderiales</taxon>
        <taxon>Oxalobacteraceae</taxon>
        <taxon>Telluria group</taxon>
        <taxon>Duganella</taxon>
    </lineage>
</organism>
<comment type="caution">
    <text evidence="2">The sequence shown here is derived from an EMBL/GenBank/DDBJ whole genome shotgun (WGS) entry which is preliminary data.</text>
</comment>
<dbReference type="OrthoDB" id="8612748at2"/>
<evidence type="ECO:0000313" key="3">
    <source>
        <dbReference type="Proteomes" id="UP000297729"/>
    </source>
</evidence>
<dbReference type="AlphaFoldDB" id="A0A4Y9RYI7"/>
<gene>
    <name evidence="2" type="ORF">E4L98_29200</name>
</gene>
<dbReference type="Pfam" id="PF13986">
    <property type="entry name" value="DUF4224"/>
    <property type="match status" value="1"/>
</dbReference>
<reference evidence="2 3" key="1">
    <citation type="submission" date="2019-03" db="EMBL/GenBank/DDBJ databases">
        <title>Draft Genome Sequence of Duganella callidus sp. nov., a Novel Duganella Species Isolated from Cultivated Soil.</title>
        <authorList>
            <person name="Raths R."/>
            <person name="Peta V."/>
            <person name="Bucking H."/>
        </authorList>
    </citation>
    <scope>NUCLEOTIDE SEQUENCE [LARGE SCALE GENOMIC DNA]</scope>
    <source>
        <strain evidence="2 3">DN04</strain>
    </source>
</reference>
<dbReference type="InterPro" id="IPR025319">
    <property type="entry name" value="DUF4224"/>
</dbReference>
<protein>
    <submittedName>
        <fullName evidence="2">DUF4224 domain-containing protein</fullName>
    </submittedName>
</protein>
<dbReference type="Proteomes" id="UP000297729">
    <property type="component" value="Unassembled WGS sequence"/>
</dbReference>
<evidence type="ECO:0000259" key="1">
    <source>
        <dbReference type="Pfam" id="PF13986"/>
    </source>
</evidence>
<name>A0A4Y9RYI7_9BURK</name>
<feature type="domain" description="DUF4224" evidence="1">
    <location>
        <begin position="7"/>
        <end position="33"/>
    </location>
</feature>